<sequence>MKPSINSSASSEESRSLERELLIAIIRKDVDAGEFEKEEFAFPGQMSSSNNLPSRGHLHFPGAGTCVEIRREGSNINDVYLK</sequence>
<proteinExistence type="predicted"/>
<name>A0A8X6QAW6_NEPPI</name>
<protein>
    <submittedName>
        <fullName evidence="1">Uncharacterized protein</fullName>
    </submittedName>
</protein>
<comment type="caution">
    <text evidence="1">The sequence shown here is derived from an EMBL/GenBank/DDBJ whole genome shotgun (WGS) entry which is preliminary data.</text>
</comment>
<accession>A0A8X6QAW6</accession>
<reference evidence="1" key="1">
    <citation type="submission" date="2020-08" db="EMBL/GenBank/DDBJ databases">
        <title>Multicomponent nature underlies the extraordinary mechanical properties of spider dragline silk.</title>
        <authorList>
            <person name="Kono N."/>
            <person name="Nakamura H."/>
            <person name="Mori M."/>
            <person name="Yoshida Y."/>
            <person name="Ohtoshi R."/>
            <person name="Malay A.D."/>
            <person name="Moran D.A.P."/>
            <person name="Tomita M."/>
            <person name="Numata K."/>
            <person name="Arakawa K."/>
        </authorList>
    </citation>
    <scope>NUCLEOTIDE SEQUENCE</scope>
</reference>
<dbReference type="Proteomes" id="UP000887013">
    <property type="component" value="Unassembled WGS sequence"/>
</dbReference>
<keyword evidence="2" id="KW-1185">Reference proteome</keyword>
<evidence type="ECO:0000313" key="2">
    <source>
        <dbReference type="Proteomes" id="UP000887013"/>
    </source>
</evidence>
<dbReference type="AlphaFoldDB" id="A0A8X6QAW6"/>
<organism evidence="1 2">
    <name type="scientific">Nephila pilipes</name>
    <name type="common">Giant wood spider</name>
    <name type="synonym">Nephila maculata</name>
    <dbReference type="NCBI Taxonomy" id="299642"/>
    <lineage>
        <taxon>Eukaryota</taxon>
        <taxon>Metazoa</taxon>
        <taxon>Ecdysozoa</taxon>
        <taxon>Arthropoda</taxon>
        <taxon>Chelicerata</taxon>
        <taxon>Arachnida</taxon>
        <taxon>Araneae</taxon>
        <taxon>Araneomorphae</taxon>
        <taxon>Entelegynae</taxon>
        <taxon>Araneoidea</taxon>
        <taxon>Nephilidae</taxon>
        <taxon>Nephila</taxon>
    </lineage>
</organism>
<gene>
    <name evidence="1" type="ORF">NPIL_501371</name>
</gene>
<dbReference type="EMBL" id="BMAW01027979">
    <property type="protein sequence ID" value="GFU05002.1"/>
    <property type="molecule type" value="Genomic_DNA"/>
</dbReference>
<evidence type="ECO:0000313" key="1">
    <source>
        <dbReference type="EMBL" id="GFU05002.1"/>
    </source>
</evidence>